<reference evidence="5 6" key="1">
    <citation type="submission" date="2014-03" db="EMBL/GenBank/DDBJ databases">
        <title>Genomics of Bifidobacteria.</title>
        <authorList>
            <person name="Ventura M."/>
            <person name="Milani C."/>
            <person name="Lugli G.A."/>
        </authorList>
    </citation>
    <scope>NUCLEOTIDE SEQUENCE [LARGE SCALE GENOMIC DNA]</scope>
    <source>
        <strain evidence="5 6">LMG 21775</strain>
    </source>
</reference>
<organism evidence="5 6">
    <name type="scientific">Bifidobacterium psychraerophilum</name>
    <dbReference type="NCBI Taxonomy" id="218140"/>
    <lineage>
        <taxon>Bacteria</taxon>
        <taxon>Bacillati</taxon>
        <taxon>Actinomycetota</taxon>
        <taxon>Actinomycetes</taxon>
        <taxon>Bifidobacteriales</taxon>
        <taxon>Bifidobacteriaceae</taxon>
        <taxon>Bifidobacterium</taxon>
    </lineage>
</organism>
<dbReference type="eggNOG" id="COG3340">
    <property type="taxonomic scope" value="Bacteria"/>
</dbReference>
<keyword evidence="4" id="KW-0720">Serine protease</keyword>
<evidence type="ECO:0000313" key="6">
    <source>
        <dbReference type="Proteomes" id="UP000029050"/>
    </source>
</evidence>
<protein>
    <submittedName>
        <fullName evidence="5">Peptidase s51 dipeptidase e</fullName>
        <ecNumber evidence="5">3.4.13.21</ecNumber>
    </submittedName>
</protein>
<proteinExistence type="inferred from homology"/>
<evidence type="ECO:0000313" key="5">
    <source>
        <dbReference type="EMBL" id="KFI81645.1"/>
    </source>
</evidence>
<sequence>MQNLFLSSSFEDVAQFFPEFIGEDIQGRTACLIPTASNKDKINFFVNSDRNALKDMGVTVSDLDIAEASTQEISSKLDEADYIFVSGGNTFYLLEEMRRSGAGRIIVEQINAGKPYIGASAGSVILSHDITYISPMDSSDVAPSLDGDFTALGVTDFSVLPHVGNIPFRKAANTILKSYGEQFDLRAISNNQVITVVNGRTQTLTAA</sequence>
<dbReference type="EMBL" id="JGZI01000010">
    <property type="protein sequence ID" value="KFI81645.1"/>
    <property type="molecule type" value="Genomic_DNA"/>
</dbReference>
<evidence type="ECO:0000256" key="3">
    <source>
        <dbReference type="ARBA" id="ARBA00022801"/>
    </source>
</evidence>
<dbReference type="EC" id="3.4.13.21" evidence="5"/>
<keyword evidence="3 5" id="KW-0378">Hydrolase</keyword>
<keyword evidence="5" id="KW-0224">Dipeptidase</keyword>
<dbReference type="GO" id="GO:0016805">
    <property type="term" value="F:dipeptidase activity"/>
    <property type="evidence" value="ECO:0007669"/>
    <property type="project" value="UniProtKB-KW"/>
</dbReference>
<dbReference type="CDD" id="cd03129">
    <property type="entry name" value="GAT1_Peptidase_E_like"/>
    <property type="match status" value="1"/>
</dbReference>
<accession>A0A087CEE5</accession>
<dbReference type="Gene3D" id="3.40.50.880">
    <property type="match status" value="1"/>
</dbReference>
<dbReference type="InterPro" id="IPR005320">
    <property type="entry name" value="Peptidase_S51"/>
</dbReference>
<evidence type="ECO:0000256" key="2">
    <source>
        <dbReference type="ARBA" id="ARBA00022670"/>
    </source>
</evidence>
<gene>
    <name evidence="5" type="ORF">BPSY_2057</name>
</gene>
<dbReference type="GO" id="GO:0008236">
    <property type="term" value="F:serine-type peptidase activity"/>
    <property type="evidence" value="ECO:0007669"/>
    <property type="project" value="UniProtKB-KW"/>
</dbReference>
<keyword evidence="6" id="KW-1185">Reference proteome</keyword>
<keyword evidence="2" id="KW-0645">Protease</keyword>
<comment type="caution">
    <text evidence="5">The sequence shown here is derived from an EMBL/GenBank/DDBJ whole genome shotgun (WGS) entry which is preliminary data.</text>
</comment>
<dbReference type="STRING" id="218140.BPSY_2057"/>
<comment type="similarity">
    <text evidence="1">Belongs to the peptidase S51 family.</text>
</comment>
<dbReference type="InterPro" id="IPR029062">
    <property type="entry name" value="Class_I_gatase-like"/>
</dbReference>
<dbReference type="PANTHER" id="PTHR20842">
    <property type="entry name" value="PROTEASE S51 ALPHA-ASPARTYL DIPEPTIDASE"/>
    <property type="match status" value="1"/>
</dbReference>
<dbReference type="Pfam" id="PF03575">
    <property type="entry name" value="Peptidase_S51"/>
    <property type="match status" value="1"/>
</dbReference>
<dbReference type="GO" id="GO:0006508">
    <property type="term" value="P:proteolysis"/>
    <property type="evidence" value="ECO:0007669"/>
    <property type="project" value="UniProtKB-KW"/>
</dbReference>
<evidence type="ECO:0000256" key="1">
    <source>
        <dbReference type="ARBA" id="ARBA00006534"/>
    </source>
</evidence>
<dbReference type="OrthoDB" id="3373764at2"/>
<dbReference type="Proteomes" id="UP000029050">
    <property type="component" value="Unassembled WGS sequence"/>
</dbReference>
<evidence type="ECO:0000256" key="4">
    <source>
        <dbReference type="ARBA" id="ARBA00022825"/>
    </source>
</evidence>
<dbReference type="AlphaFoldDB" id="A0A087CEE5"/>
<name>A0A087CEE5_9BIFI</name>
<dbReference type="PANTHER" id="PTHR20842:SF0">
    <property type="entry name" value="ALPHA-ASPARTYL DIPEPTIDASE"/>
    <property type="match status" value="1"/>
</dbReference>
<dbReference type="SUPFAM" id="SSF52317">
    <property type="entry name" value="Class I glutamine amidotransferase-like"/>
    <property type="match status" value="1"/>
</dbReference>